<dbReference type="Proteomes" id="UP000094379">
    <property type="component" value="Unassembled WGS sequence"/>
</dbReference>
<sequence>MSDSKLFEELESEVSVSFLNDNEATVEILNDTPRNWEVYIYGVCEFVFDDGTKVIDRQLGKHYRGDSVKWRSNKPLKCCTRVNVALIAKSHQHPGEGKYAIADEAPADQCIIQRGWKFGTQKNVEKGTESFENKFSLSPISE</sequence>
<reference evidence="1 2" key="1">
    <citation type="submission" date="2016-07" db="EMBL/GenBank/DDBJ databases">
        <title>Draft Genome Sequence of Methylophaga muralis Bur 1.</title>
        <authorList>
            <person name="Vasilenko O.V."/>
            <person name="Doronina N.V."/>
            <person name="Shmareva M.N."/>
            <person name="Tarlachkov S.V."/>
            <person name="Mustakhimov I."/>
            <person name="Trotsenko Y.A."/>
        </authorList>
    </citation>
    <scope>NUCLEOTIDE SEQUENCE [LARGE SCALE GENOMIC DNA]</scope>
    <source>
        <strain evidence="1 2">Bur 1</strain>
    </source>
</reference>
<name>A0A1E3GNB5_9GAMM</name>
<keyword evidence="2" id="KW-1185">Reference proteome</keyword>
<organism evidence="1 2">
    <name type="scientific">Methylophaga muralis</name>
    <dbReference type="NCBI Taxonomy" id="291169"/>
    <lineage>
        <taxon>Bacteria</taxon>
        <taxon>Pseudomonadati</taxon>
        <taxon>Pseudomonadota</taxon>
        <taxon>Gammaproteobacteria</taxon>
        <taxon>Thiotrichales</taxon>
        <taxon>Piscirickettsiaceae</taxon>
        <taxon>Methylophaga</taxon>
    </lineage>
</organism>
<comment type="caution">
    <text evidence="1">The sequence shown here is derived from an EMBL/GenBank/DDBJ whole genome shotgun (WGS) entry which is preliminary data.</text>
</comment>
<dbReference type="RefSeq" id="WP_069297109.1">
    <property type="nucleotide sequence ID" value="NZ_MCRI01000069.1"/>
</dbReference>
<dbReference type="EMBL" id="MCRI01000069">
    <property type="protein sequence ID" value="ODN65445.1"/>
    <property type="molecule type" value="Genomic_DNA"/>
</dbReference>
<evidence type="ECO:0000313" key="2">
    <source>
        <dbReference type="Proteomes" id="UP000094379"/>
    </source>
</evidence>
<proteinExistence type="predicted"/>
<protein>
    <submittedName>
        <fullName evidence="1">Uncharacterized protein</fullName>
    </submittedName>
</protein>
<accession>A0A1E3GNB5</accession>
<gene>
    <name evidence="1" type="ORF">A9E74_02765</name>
</gene>
<dbReference type="AlphaFoldDB" id="A0A1E3GNB5"/>
<evidence type="ECO:0000313" key="1">
    <source>
        <dbReference type="EMBL" id="ODN65445.1"/>
    </source>
</evidence>